<reference evidence="1" key="1">
    <citation type="submission" date="2020-08" db="EMBL/GenBank/DDBJ databases">
        <title>Multicomponent nature underlies the extraordinary mechanical properties of spider dragline silk.</title>
        <authorList>
            <person name="Kono N."/>
            <person name="Nakamura H."/>
            <person name="Mori M."/>
            <person name="Yoshida Y."/>
            <person name="Ohtoshi R."/>
            <person name="Malay A.D."/>
            <person name="Moran D.A.P."/>
            <person name="Tomita M."/>
            <person name="Numata K."/>
            <person name="Arakawa K."/>
        </authorList>
    </citation>
    <scope>NUCLEOTIDE SEQUENCE</scope>
</reference>
<evidence type="ECO:0000313" key="2">
    <source>
        <dbReference type="Proteomes" id="UP000887013"/>
    </source>
</evidence>
<name>A0A8X6PL16_NEPPI</name>
<evidence type="ECO:0000313" key="1">
    <source>
        <dbReference type="EMBL" id="GFT72085.1"/>
    </source>
</evidence>
<dbReference type="EMBL" id="BMAW01116778">
    <property type="protein sequence ID" value="GFT72085.1"/>
    <property type="molecule type" value="Genomic_DNA"/>
</dbReference>
<proteinExistence type="predicted"/>
<accession>A0A8X6PL16</accession>
<sequence length="103" mass="10909">MKEKKVEDAERLSFVGRGGVRAPLSHLVACVRRNVWKHFLLSPSGKAGRTGDTGSRGERTICAATGVVALVKGGLHANRTGEGKGAVGRLVPVLENMHFCVGM</sequence>
<organism evidence="1 2">
    <name type="scientific">Nephila pilipes</name>
    <name type="common">Giant wood spider</name>
    <name type="synonym">Nephila maculata</name>
    <dbReference type="NCBI Taxonomy" id="299642"/>
    <lineage>
        <taxon>Eukaryota</taxon>
        <taxon>Metazoa</taxon>
        <taxon>Ecdysozoa</taxon>
        <taxon>Arthropoda</taxon>
        <taxon>Chelicerata</taxon>
        <taxon>Arachnida</taxon>
        <taxon>Araneae</taxon>
        <taxon>Araneomorphae</taxon>
        <taxon>Entelegynae</taxon>
        <taxon>Araneoidea</taxon>
        <taxon>Nephilidae</taxon>
        <taxon>Nephila</taxon>
    </lineage>
</organism>
<protein>
    <submittedName>
        <fullName evidence="1">Uncharacterized protein</fullName>
    </submittedName>
</protein>
<dbReference type="Proteomes" id="UP000887013">
    <property type="component" value="Unassembled WGS sequence"/>
</dbReference>
<gene>
    <name evidence="1" type="ORF">NPIL_281911</name>
</gene>
<keyword evidence="2" id="KW-1185">Reference proteome</keyword>
<dbReference type="AlphaFoldDB" id="A0A8X6PL16"/>
<comment type="caution">
    <text evidence="1">The sequence shown here is derived from an EMBL/GenBank/DDBJ whole genome shotgun (WGS) entry which is preliminary data.</text>
</comment>